<dbReference type="EMBL" id="QGGB01000004">
    <property type="protein sequence ID" value="PWN07197.1"/>
    <property type="molecule type" value="Genomic_DNA"/>
</dbReference>
<dbReference type="OrthoDB" id="1367358at2"/>
<dbReference type="Proteomes" id="UP000245533">
    <property type="component" value="Unassembled WGS sequence"/>
</dbReference>
<accession>A0A316TRL5</accession>
<organism evidence="1 2">
    <name type="scientific">Rhodohalobacter mucosus</name>
    <dbReference type="NCBI Taxonomy" id="2079485"/>
    <lineage>
        <taxon>Bacteria</taxon>
        <taxon>Pseudomonadati</taxon>
        <taxon>Balneolota</taxon>
        <taxon>Balneolia</taxon>
        <taxon>Balneolales</taxon>
        <taxon>Balneolaceae</taxon>
        <taxon>Rhodohalobacter</taxon>
    </lineage>
</organism>
<sequence length="79" mass="8713">MPIRIASSCGQCTSFTAANFCNTHEVKVNEKYTCDQFSSEGDLNKSIDCGTCARFKREDCVHPDIATKGMLCTSWAPKI</sequence>
<gene>
    <name evidence="1" type="ORF">DDZ15_05195</name>
</gene>
<evidence type="ECO:0000313" key="1">
    <source>
        <dbReference type="EMBL" id="PWN07197.1"/>
    </source>
</evidence>
<reference evidence="1 2" key="1">
    <citation type="submission" date="2018-05" db="EMBL/GenBank/DDBJ databases">
        <title>Rhodohalobacter halophilus gen. nov., sp. nov., a moderately halophilic member of the family Balneolaceae.</title>
        <authorList>
            <person name="Liu Z.-W."/>
        </authorList>
    </citation>
    <scope>NUCLEOTIDE SEQUENCE [LARGE SCALE GENOMIC DNA]</scope>
    <source>
        <strain evidence="1 2">8A47</strain>
    </source>
</reference>
<proteinExistence type="predicted"/>
<name>A0A316TRL5_9BACT</name>
<comment type="caution">
    <text evidence="1">The sequence shown here is derived from an EMBL/GenBank/DDBJ whole genome shotgun (WGS) entry which is preliminary data.</text>
</comment>
<dbReference type="AlphaFoldDB" id="A0A316TRL5"/>
<evidence type="ECO:0000313" key="2">
    <source>
        <dbReference type="Proteomes" id="UP000245533"/>
    </source>
</evidence>
<protein>
    <submittedName>
        <fullName evidence="1">Uncharacterized protein</fullName>
    </submittedName>
</protein>
<dbReference type="RefSeq" id="WP_109645825.1">
    <property type="nucleotide sequence ID" value="NZ_QGGB01000004.1"/>
</dbReference>
<keyword evidence="2" id="KW-1185">Reference proteome</keyword>